<evidence type="ECO:0000313" key="2">
    <source>
        <dbReference type="Proteomes" id="UP001295423"/>
    </source>
</evidence>
<name>A0AAD2JH59_9STRA</name>
<accession>A0AAD2JH59</accession>
<dbReference type="EMBL" id="CAKOGP040001758">
    <property type="protein sequence ID" value="CAJ1949342.1"/>
    <property type="molecule type" value="Genomic_DNA"/>
</dbReference>
<dbReference type="Proteomes" id="UP001295423">
    <property type="component" value="Unassembled WGS sequence"/>
</dbReference>
<keyword evidence="2" id="KW-1185">Reference proteome</keyword>
<evidence type="ECO:0000313" key="1">
    <source>
        <dbReference type="EMBL" id="CAJ1949342.1"/>
    </source>
</evidence>
<dbReference type="AlphaFoldDB" id="A0AAD2JH59"/>
<protein>
    <submittedName>
        <fullName evidence="1">Uncharacterized protein</fullName>
    </submittedName>
</protein>
<organism evidence="1 2">
    <name type="scientific">Cylindrotheca closterium</name>
    <dbReference type="NCBI Taxonomy" id="2856"/>
    <lineage>
        <taxon>Eukaryota</taxon>
        <taxon>Sar</taxon>
        <taxon>Stramenopiles</taxon>
        <taxon>Ochrophyta</taxon>
        <taxon>Bacillariophyta</taxon>
        <taxon>Bacillariophyceae</taxon>
        <taxon>Bacillariophycidae</taxon>
        <taxon>Bacillariales</taxon>
        <taxon>Bacillariaceae</taxon>
        <taxon>Cylindrotheca</taxon>
    </lineage>
</organism>
<gene>
    <name evidence="1" type="ORF">CYCCA115_LOCUS12046</name>
</gene>
<proteinExistence type="predicted"/>
<comment type="caution">
    <text evidence="1">The sequence shown here is derived from an EMBL/GenBank/DDBJ whole genome shotgun (WGS) entry which is preliminary data.</text>
</comment>
<reference evidence="1" key="1">
    <citation type="submission" date="2023-08" db="EMBL/GenBank/DDBJ databases">
        <authorList>
            <person name="Audoor S."/>
            <person name="Bilcke G."/>
        </authorList>
    </citation>
    <scope>NUCLEOTIDE SEQUENCE</scope>
</reference>
<sequence length="140" mass="16172">MVKILLSCDADDFDIALSLQALIQEELGYKVMLDVDDWKYEQENENQSLAFADDFDNKLEGAAVLLVFEFGESSVSAWVMLEETDERNTRKANPRKSFFPESVNFEPSFTRGLRIFEQILKSDFGLVIRPRCDYIKSLKQ</sequence>